<gene>
    <name evidence="1" type="ORF">UFOPK3099_02348</name>
    <name evidence="2" type="ORF">UFOPK3931_03350</name>
</gene>
<sequence>MEDAAVAGKADHTLLDTGTSAVVEPDDGRAHLEGEVHQLVDLLGEHLAEGATEYGEVLAEDEHLAAVDGAPAGDHTVGIGVLFQA</sequence>
<proteinExistence type="predicted"/>
<dbReference type="AlphaFoldDB" id="A0A6J7QYK3"/>
<accession>A0A6J7QYK3</accession>
<evidence type="ECO:0000313" key="1">
    <source>
        <dbReference type="EMBL" id="CAB4833436.1"/>
    </source>
</evidence>
<reference evidence="2" key="1">
    <citation type="submission" date="2020-05" db="EMBL/GenBank/DDBJ databases">
        <authorList>
            <person name="Chiriac C."/>
            <person name="Salcher M."/>
            <person name="Ghai R."/>
            <person name="Kavagutti S V."/>
        </authorList>
    </citation>
    <scope>NUCLEOTIDE SEQUENCE</scope>
</reference>
<evidence type="ECO:0000313" key="2">
    <source>
        <dbReference type="EMBL" id="CAB5020913.1"/>
    </source>
</evidence>
<dbReference type="EMBL" id="CAFAAV010000225">
    <property type="protein sequence ID" value="CAB4833436.1"/>
    <property type="molecule type" value="Genomic_DNA"/>
</dbReference>
<protein>
    <submittedName>
        <fullName evidence="2">Unannotated protein</fullName>
    </submittedName>
</protein>
<name>A0A6J7QYK3_9ZZZZ</name>
<dbReference type="AntiFam" id="ANF00078">
    <property type="entry name" value="Shadow ORF (opposite pccB)"/>
</dbReference>
<organism evidence="2">
    <name type="scientific">freshwater metagenome</name>
    <dbReference type="NCBI Taxonomy" id="449393"/>
    <lineage>
        <taxon>unclassified sequences</taxon>
        <taxon>metagenomes</taxon>
        <taxon>ecological metagenomes</taxon>
    </lineage>
</organism>
<dbReference type="EMBL" id="CAFBOL010000169">
    <property type="protein sequence ID" value="CAB5020913.1"/>
    <property type="molecule type" value="Genomic_DNA"/>
</dbReference>